<feature type="binding site" evidence="10">
    <location>
        <position position="34"/>
    </location>
    <ligand>
        <name>NAD(+)</name>
        <dbReference type="ChEBI" id="CHEBI:57540"/>
    </ligand>
</feature>
<feature type="active site" description="Proton acceptor" evidence="8">
    <location>
        <position position="185"/>
    </location>
</feature>
<evidence type="ECO:0000256" key="7">
    <source>
        <dbReference type="ARBA" id="ARBA00048313"/>
    </source>
</evidence>
<feature type="binding site" evidence="10">
    <location>
        <position position="98"/>
    </location>
    <ligand>
        <name>NAD(+)</name>
        <dbReference type="ChEBI" id="CHEBI:57540"/>
    </ligand>
</feature>
<name>A0A9P8SZU6_9ASCO</name>
<keyword evidence="5 11" id="KW-0560">Oxidoreductase</keyword>
<dbReference type="SUPFAM" id="SSF56327">
    <property type="entry name" value="LDH C-terminal domain-like"/>
    <property type="match status" value="1"/>
</dbReference>
<evidence type="ECO:0000256" key="8">
    <source>
        <dbReference type="PIRSR" id="PIRSR000102-1"/>
    </source>
</evidence>
<evidence type="ECO:0000256" key="11">
    <source>
        <dbReference type="RuleBase" id="RU003369"/>
    </source>
</evidence>
<dbReference type="PANTHER" id="PTHR11540">
    <property type="entry name" value="MALATE AND LACTATE DEHYDROGENASE"/>
    <property type="match status" value="1"/>
</dbReference>
<dbReference type="AlphaFoldDB" id="A0A9P8SZU6"/>
<dbReference type="InterPro" id="IPR015955">
    <property type="entry name" value="Lactate_DH/Glyco_Ohase_4_C"/>
</dbReference>
<feature type="binding site" evidence="9">
    <location>
        <position position="157"/>
    </location>
    <ligand>
        <name>substrate</name>
    </ligand>
</feature>
<feature type="binding site" evidence="10">
    <location>
        <begin position="121"/>
        <end position="123"/>
    </location>
    <ligand>
        <name>NAD(+)</name>
        <dbReference type="ChEBI" id="CHEBI:57540"/>
    </ligand>
</feature>
<feature type="binding site" evidence="10">
    <location>
        <position position="238"/>
    </location>
    <ligand>
        <name>NAD(+)</name>
        <dbReference type="ChEBI" id="CHEBI:57540"/>
    </ligand>
</feature>
<dbReference type="GO" id="GO:0005829">
    <property type="term" value="C:cytosol"/>
    <property type="evidence" value="ECO:0007669"/>
    <property type="project" value="TreeGrafter"/>
</dbReference>
<comment type="caution">
    <text evidence="15">The sequence shown here is derived from an EMBL/GenBank/DDBJ whole genome shotgun (WGS) entry which is preliminary data.</text>
</comment>
<dbReference type="InterPro" id="IPR001236">
    <property type="entry name" value="Lactate/malate_DH_N"/>
</dbReference>
<feature type="binding site" evidence="9">
    <location>
        <position position="85"/>
    </location>
    <ligand>
        <name>substrate</name>
    </ligand>
</feature>
<evidence type="ECO:0000256" key="2">
    <source>
        <dbReference type="ARBA" id="ARBA00011738"/>
    </source>
</evidence>
<evidence type="ECO:0000256" key="6">
    <source>
        <dbReference type="ARBA" id="ARBA00023027"/>
    </source>
</evidence>
<gene>
    <name evidence="15" type="ORF">OGATHE_005946</name>
</gene>
<feature type="binding site" evidence="9">
    <location>
        <position position="91"/>
    </location>
    <ligand>
        <name>substrate</name>
    </ligand>
</feature>
<dbReference type="PROSITE" id="PS00068">
    <property type="entry name" value="MDH"/>
    <property type="match status" value="1"/>
</dbReference>
<dbReference type="CDD" id="cd01337">
    <property type="entry name" value="MDH_glyoxysomal_mitochondrial"/>
    <property type="match status" value="1"/>
</dbReference>
<sequence>MVKVTVCGAAGGIGQPLSLMLKMNPYINELSLFDVVNVPGVGTDLSHIDTDTKVSYHLKSDDNNTGLSQALKDSNFVIIPAGVPRKPGMTRDDLFKINAGICSELATGIAETCPDATVLVISNPVNSTVPVFAEVFKKKGIFNPRKLFGVTTLDSVRANTFISEVATNEADKAPSAFNIRVVGGHSGETIVPLFSVCAPHVYALEDEKKIDALVHRVQYGGDEVVQAKNGAGSATLSMAYAGYKFLHAVLAASTGDTTIIESSYVYLDDSIPGAKETKEIIKGLYGGESLDYFAMPVVLSKEGIKEIKSDILSRVNNKEKELLKICCKTLAGNIAKGASFSQ</sequence>
<feature type="binding site" evidence="10">
    <location>
        <begin position="8"/>
        <end position="14"/>
    </location>
    <ligand>
        <name>NAD(+)</name>
        <dbReference type="ChEBI" id="CHEBI:57540"/>
    </ligand>
</feature>
<keyword evidence="4 12" id="KW-0816">Tricarboxylic acid cycle</keyword>
<reference evidence="15" key="2">
    <citation type="submission" date="2021-01" db="EMBL/GenBank/DDBJ databases">
        <authorList>
            <person name="Schikora-Tamarit M.A."/>
        </authorList>
    </citation>
    <scope>NUCLEOTIDE SEQUENCE</scope>
    <source>
        <strain evidence="15">NCAIM Y.01608</strain>
    </source>
</reference>
<proteinExistence type="inferred from homology"/>
<feature type="domain" description="Lactate/malate dehydrogenase C-terminal" evidence="14">
    <location>
        <begin position="151"/>
        <end position="340"/>
    </location>
</feature>
<dbReference type="InterPro" id="IPR010097">
    <property type="entry name" value="Malate_DH_type1"/>
</dbReference>
<dbReference type="Gene3D" id="3.40.50.720">
    <property type="entry name" value="NAD(P)-binding Rossmann-like Domain"/>
    <property type="match status" value="1"/>
</dbReference>
<dbReference type="InterPro" id="IPR001557">
    <property type="entry name" value="L-lactate/malate_DH"/>
</dbReference>
<dbReference type="SUPFAM" id="SSF51735">
    <property type="entry name" value="NAD(P)-binding Rossmann-fold domains"/>
    <property type="match status" value="1"/>
</dbReference>
<dbReference type="InterPro" id="IPR001252">
    <property type="entry name" value="Malate_DH_AS"/>
</dbReference>
<comment type="similarity">
    <text evidence="1">Belongs to the LDH/MDH superfamily. MDH type 1 family.</text>
</comment>
<evidence type="ECO:0000256" key="4">
    <source>
        <dbReference type="ARBA" id="ARBA00022532"/>
    </source>
</evidence>
<keyword evidence="16" id="KW-1185">Reference proteome</keyword>
<evidence type="ECO:0000313" key="16">
    <source>
        <dbReference type="Proteomes" id="UP000788993"/>
    </source>
</evidence>
<dbReference type="PANTHER" id="PTHR11540:SF16">
    <property type="entry name" value="MALATE DEHYDROGENASE, MITOCHONDRIAL"/>
    <property type="match status" value="1"/>
</dbReference>
<dbReference type="Proteomes" id="UP000788993">
    <property type="component" value="Unassembled WGS sequence"/>
</dbReference>
<keyword evidence="6 10" id="KW-0520">NAD</keyword>
<evidence type="ECO:0000256" key="5">
    <source>
        <dbReference type="ARBA" id="ARBA00023002"/>
    </source>
</evidence>
<dbReference type="GO" id="GO:0006108">
    <property type="term" value="P:malate metabolic process"/>
    <property type="evidence" value="ECO:0007669"/>
    <property type="project" value="InterPro"/>
</dbReference>
<evidence type="ECO:0000256" key="12">
    <source>
        <dbReference type="RuleBase" id="RU003405"/>
    </source>
</evidence>
<dbReference type="FunFam" id="3.90.110.10:FF:000009">
    <property type="entry name" value="Malate dehydrogenase"/>
    <property type="match status" value="1"/>
</dbReference>
<evidence type="ECO:0000256" key="9">
    <source>
        <dbReference type="PIRSR" id="PIRSR000102-2"/>
    </source>
</evidence>
<feature type="binding site" evidence="9">
    <location>
        <position position="123"/>
    </location>
    <ligand>
        <name>substrate</name>
    </ligand>
</feature>
<evidence type="ECO:0000256" key="10">
    <source>
        <dbReference type="PIRSR" id="PIRSR000102-3"/>
    </source>
</evidence>
<dbReference type="InterPro" id="IPR036291">
    <property type="entry name" value="NAD(P)-bd_dom_sf"/>
</dbReference>
<comment type="subunit">
    <text evidence="2">Homodimer.</text>
</comment>
<dbReference type="EMBL" id="JAEUBD010001504">
    <property type="protein sequence ID" value="KAH3659901.1"/>
    <property type="molecule type" value="Genomic_DNA"/>
</dbReference>
<evidence type="ECO:0000259" key="13">
    <source>
        <dbReference type="Pfam" id="PF00056"/>
    </source>
</evidence>
<reference evidence="15" key="1">
    <citation type="journal article" date="2021" name="Open Biol.">
        <title>Shared evolutionary footprints suggest mitochondrial oxidative damage underlies multiple complex I losses in fungi.</title>
        <authorList>
            <person name="Schikora-Tamarit M.A."/>
            <person name="Marcet-Houben M."/>
            <person name="Nosek J."/>
            <person name="Gabaldon T."/>
        </authorList>
    </citation>
    <scope>NUCLEOTIDE SEQUENCE</scope>
    <source>
        <strain evidence="15">NCAIM Y.01608</strain>
    </source>
</reference>
<dbReference type="GO" id="GO:0006099">
    <property type="term" value="P:tricarboxylic acid cycle"/>
    <property type="evidence" value="ECO:0007669"/>
    <property type="project" value="UniProtKB-KW"/>
</dbReference>
<comment type="catalytic activity">
    <reaction evidence="7 12">
        <text>(S)-malate + NAD(+) = oxaloacetate + NADH + H(+)</text>
        <dbReference type="Rhea" id="RHEA:21432"/>
        <dbReference type="ChEBI" id="CHEBI:15378"/>
        <dbReference type="ChEBI" id="CHEBI:15589"/>
        <dbReference type="ChEBI" id="CHEBI:16452"/>
        <dbReference type="ChEBI" id="CHEBI:57540"/>
        <dbReference type="ChEBI" id="CHEBI:57945"/>
        <dbReference type="EC" id="1.1.1.37"/>
    </reaction>
</comment>
<feature type="domain" description="Lactate/malate dehydrogenase N-terminal" evidence="13">
    <location>
        <begin position="2"/>
        <end position="149"/>
    </location>
</feature>
<evidence type="ECO:0000256" key="3">
    <source>
        <dbReference type="ARBA" id="ARBA00012995"/>
    </source>
</evidence>
<dbReference type="FunFam" id="3.40.50.720:FF:000013">
    <property type="entry name" value="Malate dehydrogenase"/>
    <property type="match status" value="1"/>
</dbReference>
<dbReference type="InterPro" id="IPR022383">
    <property type="entry name" value="Lactate/malate_DH_C"/>
</dbReference>
<organism evidence="15 16">
    <name type="scientific">Ogataea polymorpha</name>
    <dbReference type="NCBI Taxonomy" id="460523"/>
    <lineage>
        <taxon>Eukaryota</taxon>
        <taxon>Fungi</taxon>
        <taxon>Dikarya</taxon>
        <taxon>Ascomycota</taxon>
        <taxon>Saccharomycotina</taxon>
        <taxon>Pichiomycetes</taxon>
        <taxon>Pichiales</taxon>
        <taxon>Pichiaceae</taxon>
        <taxon>Ogataea</taxon>
    </lineage>
</organism>
<accession>A0A9P8SZU6</accession>
<dbReference type="GO" id="GO:0030060">
    <property type="term" value="F:L-malate dehydrogenase (NAD+) activity"/>
    <property type="evidence" value="ECO:0007669"/>
    <property type="project" value="UniProtKB-EC"/>
</dbReference>
<dbReference type="Pfam" id="PF00056">
    <property type="entry name" value="Ldh_1_N"/>
    <property type="match status" value="1"/>
</dbReference>
<dbReference type="PIRSF" id="PIRSF000102">
    <property type="entry name" value="Lac_mal_DH"/>
    <property type="match status" value="1"/>
</dbReference>
<evidence type="ECO:0000313" key="15">
    <source>
        <dbReference type="EMBL" id="KAH3659901.1"/>
    </source>
</evidence>
<evidence type="ECO:0000256" key="1">
    <source>
        <dbReference type="ARBA" id="ARBA00008824"/>
    </source>
</evidence>
<dbReference type="Gene3D" id="3.90.110.10">
    <property type="entry name" value="Lactate dehydrogenase/glycoside hydrolase, family 4, C-terminal"/>
    <property type="match status" value="1"/>
</dbReference>
<evidence type="ECO:0000259" key="14">
    <source>
        <dbReference type="Pfam" id="PF02866"/>
    </source>
</evidence>
<dbReference type="NCBIfam" id="TIGR01772">
    <property type="entry name" value="MDH_euk_gproteo"/>
    <property type="match status" value="1"/>
</dbReference>
<dbReference type="Pfam" id="PF02866">
    <property type="entry name" value="Ldh_1_C"/>
    <property type="match status" value="1"/>
</dbReference>
<protein>
    <recommendedName>
        <fullName evidence="3 12">Malate dehydrogenase</fullName>
        <ecNumber evidence="3 12">1.1.1.37</ecNumber>
    </recommendedName>
</protein>
<dbReference type="EC" id="1.1.1.37" evidence="3 12"/>